<keyword evidence="3" id="KW-0238">DNA-binding</keyword>
<dbReference type="Gene3D" id="3.40.190.10">
    <property type="entry name" value="Periplasmic binding protein-like II"/>
    <property type="match status" value="2"/>
</dbReference>
<dbReference type="InterPro" id="IPR000847">
    <property type="entry name" value="LysR_HTH_N"/>
</dbReference>
<dbReference type="Pfam" id="PF03466">
    <property type="entry name" value="LysR_substrate"/>
    <property type="match status" value="1"/>
</dbReference>
<evidence type="ECO:0000256" key="2">
    <source>
        <dbReference type="ARBA" id="ARBA00023015"/>
    </source>
</evidence>
<feature type="domain" description="HTH lysR-type" evidence="5">
    <location>
        <begin position="2"/>
        <end position="59"/>
    </location>
</feature>
<proteinExistence type="inferred from homology"/>
<sequence length="301" mass="32587">MLNPRQLSLFQSIALTGSISAAARQLGISQPAASNMLGRLEEAVGFVLFKRMQGQLEITPEGSALLIEATHALDVLKNLETRAEQLVRLEHGTLTVGALGWVSTGILPYVVADFMRAHPGLKVSLQTHPSTKVIDAVIAGHFDIGVVETPSPTPSLRISPFQVELIAVLPEASDLMEADTLTPEQLNGVPLVTLDRAHPTTQRLVQNFNLVGAECRIVAESHLFSPALIMCQEGVGIAIVDEHTAKQHHVEPRRIKRLSPSIPFPVSVITAQYRPRSRLSHAFEDLLMQHVAALSTPGETG</sequence>
<dbReference type="OrthoDB" id="6624490at2"/>
<dbReference type="InterPro" id="IPR036390">
    <property type="entry name" value="WH_DNA-bd_sf"/>
</dbReference>
<keyword evidence="4" id="KW-0804">Transcription</keyword>
<name>A0A1J0VHP6_9GAMM</name>
<dbReference type="RefSeq" id="WP_071944789.1">
    <property type="nucleotide sequence ID" value="NZ_CP018139.1"/>
</dbReference>
<dbReference type="GO" id="GO:0010628">
    <property type="term" value="P:positive regulation of gene expression"/>
    <property type="evidence" value="ECO:0007669"/>
    <property type="project" value="TreeGrafter"/>
</dbReference>
<dbReference type="Proteomes" id="UP000181985">
    <property type="component" value="Chromosome"/>
</dbReference>
<evidence type="ECO:0000256" key="1">
    <source>
        <dbReference type="ARBA" id="ARBA00009437"/>
    </source>
</evidence>
<keyword evidence="2" id="KW-0805">Transcription regulation</keyword>
<evidence type="ECO:0000313" key="7">
    <source>
        <dbReference type="Proteomes" id="UP000181985"/>
    </source>
</evidence>
<dbReference type="SUPFAM" id="SSF53850">
    <property type="entry name" value="Periplasmic binding protein-like II"/>
    <property type="match status" value="1"/>
</dbReference>
<dbReference type="AlphaFoldDB" id="A0A1J0VHP6"/>
<reference evidence="7" key="1">
    <citation type="submission" date="2016-11" db="EMBL/GenBank/DDBJ databases">
        <title>Halolamina sediminis sp. nov., an extremely halophilic archaeon isolated from solar salt.</title>
        <authorList>
            <person name="Koh H.-W."/>
            <person name="Rani S."/>
            <person name="Park S.-J."/>
        </authorList>
    </citation>
    <scope>NUCLEOTIDE SEQUENCE [LARGE SCALE GENOMIC DNA]</scope>
    <source>
        <strain evidence="7">Hb3</strain>
    </source>
</reference>
<dbReference type="Gene3D" id="1.10.10.10">
    <property type="entry name" value="Winged helix-like DNA-binding domain superfamily/Winged helix DNA-binding domain"/>
    <property type="match status" value="1"/>
</dbReference>
<dbReference type="EMBL" id="CP018139">
    <property type="protein sequence ID" value="APE31555.1"/>
    <property type="molecule type" value="Genomic_DNA"/>
</dbReference>
<evidence type="ECO:0000256" key="3">
    <source>
        <dbReference type="ARBA" id="ARBA00023125"/>
    </source>
</evidence>
<evidence type="ECO:0000259" key="5">
    <source>
        <dbReference type="PROSITE" id="PS50931"/>
    </source>
</evidence>
<evidence type="ECO:0000313" key="6">
    <source>
        <dbReference type="EMBL" id="APE31555.1"/>
    </source>
</evidence>
<evidence type="ECO:0000256" key="4">
    <source>
        <dbReference type="ARBA" id="ARBA00023163"/>
    </source>
</evidence>
<dbReference type="PANTHER" id="PTHR30427:SF1">
    <property type="entry name" value="TRANSCRIPTIONAL ACTIVATOR PROTEIN LYSR"/>
    <property type="match status" value="1"/>
</dbReference>
<comment type="similarity">
    <text evidence="1">Belongs to the LysR transcriptional regulatory family.</text>
</comment>
<organism evidence="6 7">
    <name type="scientific">Halomonas aestuarii</name>
    <dbReference type="NCBI Taxonomy" id="1897729"/>
    <lineage>
        <taxon>Bacteria</taxon>
        <taxon>Pseudomonadati</taxon>
        <taxon>Pseudomonadota</taxon>
        <taxon>Gammaproteobacteria</taxon>
        <taxon>Oceanospirillales</taxon>
        <taxon>Halomonadaceae</taxon>
        <taxon>Halomonas</taxon>
    </lineage>
</organism>
<protein>
    <recommendedName>
        <fullName evidence="5">HTH lysR-type domain-containing protein</fullName>
    </recommendedName>
</protein>
<dbReference type="GO" id="GO:0043565">
    <property type="term" value="F:sequence-specific DNA binding"/>
    <property type="evidence" value="ECO:0007669"/>
    <property type="project" value="TreeGrafter"/>
</dbReference>
<dbReference type="PROSITE" id="PS50931">
    <property type="entry name" value="HTH_LYSR"/>
    <property type="match status" value="1"/>
</dbReference>
<accession>A0A1J0VHP6</accession>
<dbReference type="InterPro" id="IPR005119">
    <property type="entry name" value="LysR_subst-bd"/>
</dbReference>
<dbReference type="GO" id="GO:0003700">
    <property type="term" value="F:DNA-binding transcription factor activity"/>
    <property type="evidence" value="ECO:0007669"/>
    <property type="project" value="InterPro"/>
</dbReference>
<dbReference type="SUPFAM" id="SSF46785">
    <property type="entry name" value="Winged helix' DNA-binding domain"/>
    <property type="match status" value="1"/>
</dbReference>
<gene>
    <name evidence="6" type="ORF">BOX17_11720</name>
</gene>
<keyword evidence="7" id="KW-1185">Reference proteome</keyword>
<dbReference type="Pfam" id="PF00126">
    <property type="entry name" value="HTH_1"/>
    <property type="match status" value="1"/>
</dbReference>
<dbReference type="InterPro" id="IPR036388">
    <property type="entry name" value="WH-like_DNA-bd_sf"/>
</dbReference>
<dbReference type="PANTHER" id="PTHR30427">
    <property type="entry name" value="TRANSCRIPTIONAL ACTIVATOR PROTEIN LYSR"/>
    <property type="match status" value="1"/>
</dbReference>
<dbReference type="PRINTS" id="PR00039">
    <property type="entry name" value="HTHLYSR"/>
</dbReference>
<dbReference type="KEGG" id="hsi:BOX17_11720"/>